<dbReference type="OrthoDB" id="3244839at2"/>
<accession>J0D3T3</accession>
<dbReference type="Proteomes" id="UP000006415">
    <property type="component" value="Unassembled WGS sequence"/>
</dbReference>
<organism evidence="1 2">
    <name type="scientific">Scardovia wiggsiae F0424</name>
    <dbReference type="NCBI Taxonomy" id="857290"/>
    <lineage>
        <taxon>Bacteria</taxon>
        <taxon>Bacillati</taxon>
        <taxon>Actinomycetota</taxon>
        <taxon>Actinomycetes</taxon>
        <taxon>Bifidobacteriales</taxon>
        <taxon>Bifidobacteriaceae</taxon>
        <taxon>Scardovia</taxon>
    </lineage>
</organism>
<dbReference type="HOGENOM" id="CLU_382571_0_0_11"/>
<dbReference type="EMBL" id="AGZS01000006">
    <property type="protein sequence ID" value="EJD64590.1"/>
    <property type="molecule type" value="Genomic_DNA"/>
</dbReference>
<sequence>MRVNFTKVLSALNAENTVIEKKLEDCQDRISRLSKLALSEYGLQGKAYTAVEDTIHSRAPFLRAQWNAWEALRNGNSSHLAAINRLRGQGMHDEIDTDKLLARLWECYRQIAKCRDSQNALLAPKPEVKADSSIRLSQLTGGSLTLLEPLKTGLQKQLDLFYQYQQAAASFYAEAEAKVSLLKAANADAALLLSGGTPQMEWVDGVERDYAMHHTEDIKKFMTPAQYKALMAALGRKKDGSIDLESLDPKKLYSNGKLNEDLWKALYALPKAYITDGMAAAGVRAIEEMALGTYNNDNPDYKSIQTVLKWAFPSDGKTTSHTPGVQPVTHTGFYVPGYGHKKGPFLSCMVKVADDLVRSGDTSNLDLAPLHYKGKTICKGTWMDLAMVGQMLRMVDSIKPTTDGAGDMSIWTVSNVGDEGLLFNINFIGPKFTRTNKLADLQRVPVRMVIMKSQSYIYSYNKRTDTVKSMWQDASIVGSSTAVSKLLQDMQKNNTLEDYSFWSGVGQCAMEEVAKKTIGFLIDRFPGMSLARSIAMAIDENEDKKKLNKLRTTIDTYRDIANSNPALIQEGVFAFTFSNLSLSQNDAEITIPSHSMFIPSQQQEINLRSAIACFNAIPRDYCVPSSKPLDYDDFIKGMAKPLALDGYVPAFLDWCKRNAVLVYKYDVVDIHGVMHHRGDEVKDIQHTSNYKFITCKDSRSFCDYELKSDFEAGR</sequence>
<protein>
    <submittedName>
        <fullName evidence="1">Uncharacterized protein</fullName>
    </submittedName>
</protein>
<gene>
    <name evidence="1" type="ORF">HMPREF9156_01085</name>
</gene>
<evidence type="ECO:0000313" key="2">
    <source>
        <dbReference type="Proteomes" id="UP000006415"/>
    </source>
</evidence>
<evidence type="ECO:0000313" key="1">
    <source>
        <dbReference type="EMBL" id="EJD64590.1"/>
    </source>
</evidence>
<keyword evidence="2" id="KW-1185">Reference proteome</keyword>
<proteinExistence type="predicted"/>
<dbReference type="AlphaFoldDB" id="J0D3T3"/>
<dbReference type="STRING" id="857290.HMPREF9156_01085"/>
<reference evidence="1 2" key="1">
    <citation type="submission" date="2012-01" db="EMBL/GenBank/DDBJ databases">
        <title>The Genome Sequence of Scardovia wiggsiae F0424.</title>
        <authorList>
            <consortium name="The Broad Institute Genome Sequencing Platform"/>
            <person name="Earl A."/>
            <person name="Ward D."/>
            <person name="Feldgarden M."/>
            <person name="Gevers D."/>
            <person name="Izard J."/>
            <person name="Ganesan A."/>
            <person name="Baranova O.V."/>
            <person name="Blanton J.M."/>
            <person name="Tanner A.C."/>
            <person name="Mathney J."/>
            <person name="Dewhirst F.E."/>
            <person name="Young S.K."/>
            <person name="Zeng Q."/>
            <person name="Gargeya S."/>
            <person name="Fitzgerald M."/>
            <person name="Haas B."/>
            <person name="Abouelleil A."/>
            <person name="Alvarado L."/>
            <person name="Arachchi H.M."/>
            <person name="Berlin A."/>
            <person name="Chapman S.B."/>
            <person name="Gearin G."/>
            <person name="Goldberg J."/>
            <person name="Griggs A."/>
            <person name="Gujja S."/>
            <person name="Hansen M."/>
            <person name="Heiman D."/>
            <person name="Howarth C."/>
            <person name="Larimer J."/>
            <person name="Lui A."/>
            <person name="MacDonald P.J.P."/>
            <person name="McCowen C."/>
            <person name="Montmayeur A."/>
            <person name="Murphy C."/>
            <person name="Neiman D."/>
            <person name="Pearson M."/>
            <person name="Priest M."/>
            <person name="Roberts A."/>
            <person name="Saif S."/>
            <person name="Shea T."/>
            <person name="Sisk P."/>
            <person name="Stolte C."/>
            <person name="Sykes S."/>
            <person name="Wortman J."/>
            <person name="Nusbaum C."/>
            <person name="Birren B."/>
        </authorList>
    </citation>
    <scope>NUCLEOTIDE SEQUENCE [LARGE SCALE GENOMIC DNA]</scope>
    <source>
        <strain evidence="1 2">F0424</strain>
    </source>
</reference>
<dbReference type="eggNOG" id="ENOG502ZG74">
    <property type="taxonomic scope" value="Bacteria"/>
</dbReference>
<name>J0D3T3_9BIFI</name>
<dbReference type="RefSeq" id="WP_007148148.1">
    <property type="nucleotide sequence ID" value="NZ_AKCI01000001.1"/>
</dbReference>
<comment type="caution">
    <text evidence="1">The sequence shown here is derived from an EMBL/GenBank/DDBJ whole genome shotgun (WGS) entry which is preliminary data.</text>
</comment>